<sequence>MKMGSRKHKIQHWTVFEEITELVILIPALLGLKGNLEITLAPKTIDAGEFGSYGHTETAIQHYRGQPNFDSAIVVGFLGAVVAVVMGGIKSNDVWS</sequence>
<name>A0AAV8YK17_9CUCU</name>
<keyword evidence="1" id="KW-0812">Transmembrane</keyword>
<keyword evidence="1" id="KW-1133">Transmembrane helix</keyword>
<dbReference type="SUPFAM" id="SSF161093">
    <property type="entry name" value="MgtE membrane domain-like"/>
    <property type="match status" value="1"/>
</dbReference>
<protein>
    <submittedName>
        <fullName evidence="2">Uncharacterized protein</fullName>
    </submittedName>
</protein>
<reference evidence="2" key="1">
    <citation type="journal article" date="2023" name="Insect Mol. Biol.">
        <title>Genome sequencing provides insights into the evolution of gene families encoding plant cell wall-degrading enzymes in longhorned beetles.</title>
        <authorList>
            <person name="Shin N.R."/>
            <person name="Okamura Y."/>
            <person name="Kirsch R."/>
            <person name="Pauchet Y."/>
        </authorList>
    </citation>
    <scope>NUCLEOTIDE SEQUENCE</scope>
    <source>
        <strain evidence="2">AMC_N1</strain>
    </source>
</reference>
<keyword evidence="3" id="KW-1185">Reference proteome</keyword>
<dbReference type="PANTHER" id="PTHR16228:SF7">
    <property type="entry name" value="SLC41A_MGTE INTEGRAL MEMBRANE DOMAIN-CONTAINING PROTEIN"/>
    <property type="match status" value="1"/>
</dbReference>
<accession>A0AAV8YK17</accession>
<dbReference type="EMBL" id="JAPWTK010000084">
    <property type="protein sequence ID" value="KAJ8951428.1"/>
    <property type="molecule type" value="Genomic_DNA"/>
</dbReference>
<proteinExistence type="predicted"/>
<dbReference type="AlphaFoldDB" id="A0AAV8YK17"/>
<feature type="transmembrane region" description="Helical" evidence="1">
    <location>
        <begin position="71"/>
        <end position="89"/>
    </location>
</feature>
<evidence type="ECO:0000313" key="3">
    <source>
        <dbReference type="Proteomes" id="UP001162162"/>
    </source>
</evidence>
<dbReference type="GO" id="GO:0005886">
    <property type="term" value="C:plasma membrane"/>
    <property type="evidence" value="ECO:0007669"/>
    <property type="project" value="TreeGrafter"/>
</dbReference>
<dbReference type="PANTHER" id="PTHR16228">
    <property type="entry name" value="DIVALENT CATION TRANSPORTER SOLUTE CARRIER FAMILY 41"/>
    <property type="match status" value="1"/>
</dbReference>
<keyword evidence="1" id="KW-0472">Membrane</keyword>
<gene>
    <name evidence="2" type="ORF">NQ318_006857</name>
</gene>
<evidence type="ECO:0000256" key="1">
    <source>
        <dbReference type="SAM" id="Phobius"/>
    </source>
</evidence>
<dbReference type="GO" id="GO:0008324">
    <property type="term" value="F:monoatomic cation transmembrane transporter activity"/>
    <property type="evidence" value="ECO:0007669"/>
    <property type="project" value="InterPro"/>
</dbReference>
<organism evidence="2 3">
    <name type="scientific">Aromia moschata</name>
    <dbReference type="NCBI Taxonomy" id="1265417"/>
    <lineage>
        <taxon>Eukaryota</taxon>
        <taxon>Metazoa</taxon>
        <taxon>Ecdysozoa</taxon>
        <taxon>Arthropoda</taxon>
        <taxon>Hexapoda</taxon>
        <taxon>Insecta</taxon>
        <taxon>Pterygota</taxon>
        <taxon>Neoptera</taxon>
        <taxon>Endopterygota</taxon>
        <taxon>Coleoptera</taxon>
        <taxon>Polyphaga</taxon>
        <taxon>Cucujiformia</taxon>
        <taxon>Chrysomeloidea</taxon>
        <taxon>Cerambycidae</taxon>
        <taxon>Cerambycinae</taxon>
        <taxon>Callichromatini</taxon>
        <taxon>Aromia</taxon>
    </lineage>
</organism>
<dbReference type="Proteomes" id="UP001162162">
    <property type="component" value="Unassembled WGS sequence"/>
</dbReference>
<dbReference type="InterPro" id="IPR036739">
    <property type="entry name" value="SLC41_membr_dom_sf"/>
</dbReference>
<comment type="caution">
    <text evidence="2">The sequence shown here is derived from an EMBL/GenBank/DDBJ whole genome shotgun (WGS) entry which is preliminary data.</text>
</comment>
<dbReference type="InterPro" id="IPR045349">
    <property type="entry name" value="SLC41A1-3"/>
</dbReference>
<evidence type="ECO:0000313" key="2">
    <source>
        <dbReference type="EMBL" id="KAJ8951428.1"/>
    </source>
</evidence>